<dbReference type="PANTHER" id="PTHR13199">
    <property type="entry name" value="GH03947P"/>
    <property type="match status" value="1"/>
</dbReference>
<dbReference type="STRING" id="101127.A0A1X2GHT7"/>
<dbReference type="InterPro" id="IPR051506">
    <property type="entry name" value="ATOS_Transcription_Regulators"/>
</dbReference>
<comment type="caution">
    <text evidence="3">The sequence shown here is derived from an EMBL/GenBank/DDBJ whole genome shotgun (WGS) entry which is preliminary data.</text>
</comment>
<evidence type="ECO:0000313" key="4">
    <source>
        <dbReference type="Proteomes" id="UP000242146"/>
    </source>
</evidence>
<accession>A0A1X2GHT7</accession>
<dbReference type="Pfam" id="PF13889">
    <property type="entry name" value="Chromosome_seg"/>
    <property type="match status" value="1"/>
</dbReference>
<feature type="region of interest" description="Disordered" evidence="1">
    <location>
        <begin position="141"/>
        <end position="173"/>
    </location>
</feature>
<organism evidence="3 4">
    <name type="scientific">Hesseltinella vesiculosa</name>
    <dbReference type="NCBI Taxonomy" id="101127"/>
    <lineage>
        <taxon>Eukaryota</taxon>
        <taxon>Fungi</taxon>
        <taxon>Fungi incertae sedis</taxon>
        <taxon>Mucoromycota</taxon>
        <taxon>Mucoromycotina</taxon>
        <taxon>Mucoromycetes</taxon>
        <taxon>Mucorales</taxon>
        <taxon>Cunninghamellaceae</taxon>
        <taxon>Hesseltinella</taxon>
    </lineage>
</organism>
<dbReference type="AlphaFoldDB" id="A0A1X2GHT7"/>
<evidence type="ECO:0000259" key="2">
    <source>
        <dbReference type="SMART" id="SM01177"/>
    </source>
</evidence>
<feature type="compositionally biased region" description="Low complexity" evidence="1">
    <location>
        <begin position="156"/>
        <end position="171"/>
    </location>
</feature>
<reference evidence="3 4" key="1">
    <citation type="submission" date="2016-07" db="EMBL/GenBank/DDBJ databases">
        <title>Pervasive Adenine N6-methylation of Active Genes in Fungi.</title>
        <authorList>
            <consortium name="DOE Joint Genome Institute"/>
            <person name="Mondo S.J."/>
            <person name="Dannebaum R.O."/>
            <person name="Kuo R.C."/>
            <person name="Labutti K."/>
            <person name="Haridas S."/>
            <person name="Kuo A."/>
            <person name="Salamov A."/>
            <person name="Ahrendt S.R."/>
            <person name="Lipzen A."/>
            <person name="Sullivan W."/>
            <person name="Andreopoulos W.B."/>
            <person name="Clum A."/>
            <person name="Lindquist E."/>
            <person name="Daum C."/>
            <person name="Ramamoorthy G.K."/>
            <person name="Gryganskyi A."/>
            <person name="Culley D."/>
            <person name="Magnuson J.K."/>
            <person name="James T.Y."/>
            <person name="O'Malley M.A."/>
            <person name="Stajich J.E."/>
            <person name="Spatafora J.W."/>
            <person name="Visel A."/>
            <person name="Grigoriev I.V."/>
        </authorList>
    </citation>
    <scope>NUCLEOTIDE SEQUENCE [LARGE SCALE GENOMIC DNA]</scope>
    <source>
        <strain evidence="3 4">NRRL 3301</strain>
    </source>
</reference>
<protein>
    <recommendedName>
        <fullName evidence="2">Atos-like conserved domain-containing protein</fullName>
    </recommendedName>
</protein>
<keyword evidence="4" id="KW-1185">Reference proteome</keyword>
<dbReference type="Pfam" id="PF13915">
    <property type="entry name" value="DUF4210"/>
    <property type="match status" value="1"/>
</dbReference>
<sequence length="455" mass="50463">MAKSLDHTLLYSIASTAIPIQCSNANHPPPPHFDTAASLGQHRFPPAPTSVQNQWLMARVEYDNQLPSGLLLVDLPSPFTRVLTADSLPPSSIAAARQLAPVDPLRQKIGVSPGSTHHHHAAAPPPMISMRRLSRLSLSALDPDEQDEEKRRWQEATLSTSAATSSSTLTSHHPVQDSLSIALPRPSWHHGTIDPNVQYTHHGMAYSYHDPWTEPTPLSPTTAAPSFALQQRRRRSSSGLVGSYEESLLSGHMAPLQPSKPILFHGQIGVLGQGSDCPVKLKCPRHLQVSFPAFYYQEDMQNQPSSSPSSACYPPQQPCWPPTMATHPHQQSPPYVGTLPIEGRGYRLPLQGRLQIAIQNPNKAPVHLFLVPYDVRTMPCDSRTFLRQKSYGQLASSPASSHGPLKFAVHLHLKRTRKGKVYLYQHIRVIFVNRRMDSRESYHVVCEGPEKVLQQ</sequence>
<dbReference type="InterPro" id="IPR033473">
    <property type="entry name" value="Atos-like_C"/>
</dbReference>
<dbReference type="SMART" id="SM01177">
    <property type="entry name" value="DUF4210"/>
    <property type="match status" value="1"/>
</dbReference>
<dbReference type="Proteomes" id="UP000242146">
    <property type="component" value="Unassembled WGS sequence"/>
</dbReference>
<dbReference type="OrthoDB" id="8625101at2759"/>
<name>A0A1X2GHT7_9FUNG</name>
<feature type="region of interest" description="Disordered" evidence="1">
    <location>
        <begin position="109"/>
        <end position="128"/>
    </location>
</feature>
<evidence type="ECO:0000256" key="1">
    <source>
        <dbReference type="SAM" id="MobiDB-lite"/>
    </source>
</evidence>
<evidence type="ECO:0000313" key="3">
    <source>
        <dbReference type="EMBL" id="ORX54115.1"/>
    </source>
</evidence>
<feature type="domain" description="Atos-like conserved" evidence="2">
    <location>
        <begin position="240"/>
        <end position="336"/>
    </location>
</feature>
<gene>
    <name evidence="3" type="ORF">DM01DRAFT_1335971</name>
</gene>
<dbReference type="InterPro" id="IPR025261">
    <property type="entry name" value="Atos-like_cons_dom"/>
</dbReference>
<proteinExistence type="predicted"/>
<dbReference type="PANTHER" id="PTHR13199:SF11">
    <property type="entry name" value="PROTEIN ATOSSA"/>
    <property type="match status" value="1"/>
</dbReference>
<dbReference type="EMBL" id="MCGT01000014">
    <property type="protein sequence ID" value="ORX54115.1"/>
    <property type="molecule type" value="Genomic_DNA"/>
</dbReference>